<evidence type="ECO:0000313" key="2">
    <source>
        <dbReference type="EMBL" id="CAD8941815.1"/>
    </source>
</evidence>
<protein>
    <submittedName>
        <fullName evidence="2">Uncharacterized protein</fullName>
    </submittedName>
</protein>
<dbReference type="AlphaFoldDB" id="A0A7S1DAA8"/>
<organism evidence="2">
    <name type="scientific">Cyclophora tenuis</name>
    <name type="common">Marine diatom</name>
    <dbReference type="NCBI Taxonomy" id="216820"/>
    <lineage>
        <taxon>Eukaryota</taxon>
        <taxon>Sar</taxon>
        <taxon>Stramenopiles</taxon>
        <taxon>Ochrophyta</taxon>
        <taxon>Bacillariophyta</taxon>
        <taxon>Fragilariophyceae</taxon>
        <taxon>Fragilariophycidae</taxon>
        <taxon>Cyclophorales</taxon>
        <taxon>Cyclophoraceae</taxon>
        <taxon>Cyclophora</taxon>
    </lineage>
</organism>
<gene>
    <name evidence="2" type="ORF">CTEN0397_LOCUS12881</name>
</gene>
<proteinExistence type="predicted"/>
<accession>A0A7S1DAA8</accession>
<feature type="compositionally biased region" description="Acidic residues" evidence="1">
    <location>
        <begin position="74"/>
        <end position="83"/>
    </location>
</feature>
<dbReference type="EMBL" id="HBFW01020036">
    <property type="protein sequence ID" value="CAD8941815.1"/>
    <property type="molecule type" value="Transcribed_RNA"/>
</dbReference>
<feature type="region of interest" description="Disordered" evidence="1">
    <location>
        <begin position="1"/>
        <end position="91"/>
    </location>
</feature>
<evidence type="ECO:0000256" key="1">
    <source>
        <dbReference type="SAM" id="MobiDB-lite"/>
    </source>
</evidence>
<name>A0A7S1DAA8_CYCTE</name>
<sequence length="147" mass="16315">MVDLLSEVSDDETAELSAGDNSEADDGDETSVGGSVPVDTPAPLQPTISELNDGPPANMYGYSITRRDNGTEEYKDDNEDDGNDEIRELRSRDRYRHTRSVLSDNSLVAERNPRRGLPVSSRNQILESPWEYFMDCFTCSACSAICR</sequence>
<reference evidence="2" key="1">
    <citation type="submission" date="2021-01" db="EMBL/GenBank/DDBJ databases">
        <authorList>
            <person name="Corre E."/>
            <person name="Pelletier E."/>
            <person name="Niang G."/>
            <person name="Scheremetjew M."/>
            <person name="Finn R."/>
            <person name="Kale V."/>
            <person name="Holt S."/>
            <person name="Cochrane G."/>
            <person name="Meng A."/>
            <person name="Brown T."/>
            <person name="Cohen L."/>
        </authorList>
    </citation>
    <scope>NUCLEOTIDE SEQUENCE</scope>
    <source>
        <strain evidence="2">ECT3854</strain>
    </source>
</reference>